<feature type="domain" description="Aldehyde dehydrogenase" evidence="8">
    <location>
        <begin position="502"/>
        <end position="929"/>
    </location>
</feature>
<reference evidence="10" key="1">
    <citation type="submission" date="2023-06" db="EMBL/GenBank/DDBJ databases">
        <title>Sysu t00192.</title>
        <authorList>
            <person name="Gao L."/>
            <person name="Fang B.-Z."/>
            <person name="Li W.-J."/>
        </authorList>
    </citation>
    <scope>NUCLEOTIDE SEQUENCE</scope>
    <source>
        <strain evidence="10">SYSU T00192</strain>
    </source>
</reference>
<dbReference type="InterPro" id="IPR016163">
    <property type="entry name" value="Ald_DH_C"/>
</dbReference>
<dbReference type="Pfam" id="PF00171">
    <property type="entry name" value="Aldedh"/>
    <property type="match status" value="1"/>
</dbReference>
<evidence type="ECO:0000259" key="9">
    <source>
        <dbReference type="Pfam" id="PF01619"/>
    </source>
</evidence>
<proteinExistence type="inferred from homology"/>
<dbReference type="InterPro" id="IPR050485">
    <property type="entry name" value="Proline_metab_enzyme"/>
</dbReference>
<comment type="catalytic activity">
    <reaction evidence="5">
        <text>L-glutamate 5-semialdehyde + NAD(+) + H2O = L-glutamate + NADH + 2 H(+)</text>
        <dbReference type="Rhea" id="RHEA:30235"/>
        <dbReference type="ChEBI" id="CHEBI:15377"/>
        <dbReference type="ChEBI" id="CHEBI:15378"/>
        <dbReference type="ChEBI" id="CHEBI:29985"/>
        <dbReference type="ChEBI" id="CHEBI:57540"/>
        <dbReference type="ChEBI" id="CHEBI:57945"/>
        <dbReference type="ChEBI" id="CHEBI:58066"/>
        <dbReference type="EC" id="1.2.1.88"/>
    </reaction>
</comment>
<evidence type="ECO:0000256" key="4">
    <source>
        <dbReference type="ARBA" id="ARBA00023027"/>
    </source>
</evidence>
<protein>
    <recommendedName>
        <fullName evidence="2">L-glutamate gamma-semialdehyde dehydrogenase</fullName>
        <ecNumber evidence="2">1.2.1.88</ecNumber>
    </recommendedName>
</protein>
<evidence type="ECO:0000313" key="10">
    <source>
        <dbReference type="EMBL" id="MDN4474418.1"/>
    </source>
</evidence>
<dbReference type="SUPFAM" id="SSF53720">
    <property type="entry name" value="ALDH-like"/>
    <property type="match status" value="1"/>
</dbReference>
<evidence type="ECO:0000313" key="11">
    <source>
        <dbReference type="Proteomes" id="UP001172728"/>
    </source>
</evidence>
<evidence type="ECO:0000256" key="6">
    <source>
        <dbReference type="PROSITE-ProRule" id="PRU10007"/>
    </source>
</evidence>
<dbReference type="EMBL" id="JAUHPW010000001">
    <property type="protein sequence ID" value="MDN4474418.1"/>
    <property type="molecule type" value="Genomic_DNA"/>
</dbReference>
<dbReference type="Gene3D" id="3.20.20.220">
    <property type="match status" value="1"/>
</dbReference>
<dbReference type="InterPro" id="IPR016161">
    <property type="entry name" value="Ald_DH/histidinol_DH"/>
</dbReference>
<evidence type="ECO:0000256" key="7">
    <source>
        <dbReference type="RuleBase" id="RU003345"/>
    </source>
</evidence>
<dbReference type="InterPro" id="IPR025703">
    <property type="entry name" value="Bifunct_PutA"/>
</dbReference>
<feature type="active site" evidence="6">
    <location>
        <position position="710"/>
    </location>
</feature>
<evidence type="ECO:0000256" key="5">
    <source>
        <dbReference type="ARBA" id="ARBA00048142"/>
    </source>
</evidence>
<gene>
    <name evidence="10" type="ORF">QQX09_00960</name>
</gene>
<dbReference type="InterPro" id="IPR015590">
    <property type="entry name" value="Aldehyde_DH_dom"/>
</dbReference>
<dbReference type="Gene3D" id="3.40.605.10">
    <property type="entry name" value="Aldehyde Dehydrogenase, Chain A, domain 1"/>
    <property type="match status" value="1"/>
</dbReference>
<dbReference type="PROSITE" id="PS00687">
    <property type="entry name" value="ALDEHYDE_DEHYDR_GLU"/>
    <property type="match status" value="1"/>
</dbReference>
<dbReference type="PROSITE" id="PS00070">
    <property type="entry name" value="ALDEHYDE_DEHYDR_CYS"/>
    <property type="match status" value="1"/>
</dbReference>
<feature type="domain" description="Proline dehydrogenase" evidence="9">
    <location>
        <begin position="134"/>
        <end position="422"/>
    </location>
</feature>
<sequence>MTMSPLAPERLHTADDTVAQVRTWLEASRSHRIDGSARLLARMLRDPQGLPFLTDFVDGIVRPEDTDVAAASLRRLVRRGHAFLPGYQRVALRAGALASYVAPGLVVGVCRRVVREMVGHLIVDASEDRLGRVLARLRSRGSRLNLNLLGEAVLGAAEADRRLERTLALLERPDVDYVSLKVSAAVAPHSPWAFDATVDAVVERLAPLYELAARKDGAFVNLDMEEYRDLDLTVAVFTRLLERPGLEGLTAGIVLQAYLPDSLGAMRRLQDWAAQRVARGGAPIKVRLVKGANLSMERVDAEQHGWPLATWGSKEESDAHYKRLLDLALTPESLAHVRLGVAGHNLFDIAHALLTARERGITAGLDFEMLLGMGEHVAAAVAEDAGPLRLYTPVVHPGEFDVALAYLVRRLEEVASPENFMSALFDLDDDATFAREEARFRASLARAEEPAPASHRDAGRAPAPAAGFVNAADTDPSLPASRTWARAIHAGSRSSQAGLATLGAARVEDDAAVAAQVAAAKAGASAWQALAPEDRAAILHAAGRALEARRGDLVAVMMAEAGKTIDQADPEVSEAVDFAHYYAERSLDLHRLDGARPVPRDVTVVTPPWNFPVAIPAGSTLAALAAASAVVLKPAEQSARCGALLAEILWEAGVPRDALRLVDISAAGIDAGLGDALLGHADVDQVILTGAYETGALFHRVAPGLRLFAETSGKNAIVVTPSADLDLAARDVVQSAFGHAGQKCSAASLVILVGSVATSRRFLTQLEDAVRSLHVGPADDPTTQMGPVIEPARGKLLRALTTLEPGERWLVEPRRLDDEGRTWTPGVRTGVTPGSWFHLTECFGPVLGIMTAATLDEAIALQNGVDYGLTAGLHSLEGDEISRWLGAVEAGNVYVNRGITGAIVQRQPFGGWKRSVVGPTAKAGGPSYLVQLTGWERTEPSTPSAAARLPLLADAPGWVSAAAEADARAWDRTFGTAVDRSRLGSERNALRYAPAATEIRWDGADEAALQRVCAARILAGGTGGLSSAVEPAPRLRALVEEAGLAVTIETEEELVARVAGDGARVRAVGAAPRQRIDLAVYDAPVTGAPEVELLPFLREQAVAVTMHRFGTAWPVADAVVAEL</sequence>
<name>A0ABT8G5K9_9MICO</name>
<dbReference type="PANTHER" id="PTHR42862:SF1">
    <property type="entry name" value="DELTA-1-PYRROLINE-5-CARBOXYLATE DEHYDROGENASE 2, ISOFORM A-RELATED"/>
    <property type="match status" value="1"/>
</dbReference>
<dbReference type="SUPFAM" id="SSF51730">
    <property type="entry name" value="FAD-linked oxidoreductase"/>
    <property type="match status" value="1"/>
</dbReference>
<comment type="pathway">
    <text evidence="1">Amino-acid degradation; L-proline degradation into L-glutamate; L-glutamate from L-proline: step 2/2.</text>
</comment>
<dbReference type="InterPro" id="IPR016160">
    <property type="entry name" value="Ald_DH_CS_CYS"/>
</dbReference>
<dbReference type="InterPro" id="IPR029510">
    <property type="entry name" value="Ald_DH_CS_GLU"/>
</dbReference>
<dbReference type="Pfam" id="PF01619">
    <property type="entry name" value="Pro_dh"/>
    <property type="match status" value="1"/>
</dbReference>
<dbReference type="InterPro" id="IPR029041">
    <property type="entry name" value="FAD-linked_oxidoreductase-like"/>
</dbReference>
<evidence type="ECO:0000256" key="2">
    <source>
        <dbReference type="ARBA" id="ARBA00012884"/>
    </source>
</evidence>
<comment type="caution">
    <text evidence="10">The sequence shown here is derived from an EMBL/GenBank/DDBJ whole genome shotgun (WGS) entry which is preliminary data.</text>
</comment>
<comment type="similarity">
    <text evidence="7">Belongs to the aldehyde dehydrogenase family.</text>
</comment>
<keyword evidence="4" id="KW-0520">NAD</keyword>
<dbReference type="PANTHER" id="PTHR42862">
    <property type="entry name" value="DELTA-1-PYRROLINE-5-CARBOXYLATE DEHYDROGENASE 1, ISOFORM A-RELATED"/>
    <property type="match status" value="1"/>
</dbReference>
<keyword evidence="3 7" id="KW-0560">Oxidoreductase</keyword>
<evidence type="ECO:0000256" key="3">
    <source>
        <dbReference type="ARBA" id="ARBA00023002"/>
    </source>
</evidence>
<dbReference type="PIRSF" id="PIRSF000197">
    <property type="entry name" value="Bifunct_PutA"/>
    <property type="match status" value="1"/>
</dbReference>
<accession>A0ABT8G5K9</accession>
<dbReference type="InterPro" id="IPR002872">
    <property type="entry name" value="Proline_DH_dom"/>
</dbReference>
<dbReference type="Proteomes" id="UP001172728">
    <property type="component" value="Unassembled WGS sequence"/>
</dbReference>
<organism evidence="10 11">
    <name type="scientific">Demequina litoralis</name>
    <dbReference type="NCBI Taxonomy" id="3051660"/>
    <lineage>
        <taxon>Bacteria</taxon>
        <taxon>Bacillati</taxon>
        <taxon>Actinomycetota</taxon>
        <taxon>Actinomycetes</taxon>
        <taxon>Micrococcales</taxon>
        <taxon>Demequinaceae</taxon>
        <taxon>Demequina</taxon>
    </lineage>
</organism>
<evidence type="ECO:0000259" key="8">
    <source>
        <dbReference type="Pfam" id="PF00171"/>
    </source>
</evidence>
<evidence type="ECO:0000256" key="1">
    <source>
        <dbReference type="ARBA" id="ARBA00004786"/>
    </source>
</evidence>
<dbReference type="EC" id="1.2.1.88" evidence="2"/>
<keyword evidence="11" id="KW-1185">Reference proteome</keyword>
<dbReference type="RefSeq" id="WP_301130840.1">
    <property type="nucleotide sequence ID" value="NZ_JAUHPW010000001.1"/>
</dbReference>
<dbReference type="InterPro" id="IPR016162">
    <property type="entry name" value="Ald_DH_N"/>
</dbReference>
<dbReference type="Gene3D" id="3.40.309.10">
    <property type="entry name" value="Aldehyde Dehydrogenase, Chain A, domain 2"/>
    <property type="match status" value="1"/>
</dbReference>